<keyword evidence="1" id="KW-0732">Signal</keyword>
<dbReference type="GO" id="GO:0004888">
    <property type="term" value="F:transmembrane signaling receptor activity"/>
    <property type="evidence" value="ECO:0007669"/>
    <property type="project" value="TreeGrafter"/>
</dbReference>
<dbReference type="PANTHER" id="PTHR11481:SF64">
    <property type="entry name" value="FC RECEPTOR-LIKE PROTEIN 4"/>
    <property type="match status" value="1"/>
</dbReference>
<accession>A0A4W6EFJ0</accession>
<dbReference type="GO" id="GO:0006955">
    <property type="term" value="P:immune response"/>
    <property type="evidence" value="ECO:0007669"/>
    <property type="project" value="TreeGrafter"/>
</dbReference>
<keyword evidence="2" id="KW-1015">Disulfide bond</keyword>
<protein>
    <recommendedName>
        <fullName evidence="4">Ig-like domain-containing protein</fullName>
    </recommendedName>
</protein>
<name>A0A4W6EFJ0_LATCA</name>
<dbReference type="InterPro" id="IPR013783">
    <property type="entry name" value="Ig-like_fold"/>
</dbReference>
<dbReference type="InterPro" id="IPR050488">
    <property type="entry name" value="Ig_Fc_receptor"/>
</dbReference>
<dbReference type="GeneTree" id="ENSGT00990000204491"/>
<feature type="domain" description="Ig-like" evidence="4">
    <location>
        <begin position="55"/>
        <end position="131"/>
    </location>
</feature>
<evidence type="ECO:0000313" key="6">
    <source>
        <dbReference type="Proteomes" id="UP000314980"/>
    </source>
</evidence>
<feature type="compositionally biased region" description="Basic and acidic residues" evidence="3">
    <location>
        <begin position="1"/>
        <end position="18"/>
    </location>
</feature>
<evidence type="ECO:0000259" key="4">
    <source>
        <dbReference type="PROSITE" id="PS50835"/>
    </source>
</evidence>
<dbReference type="AlphaFoldDB" id="A0A4W6EFJ0"/>
<dbReference type="PANTHER" id="PTHR11481">
    <property type="entry name" value="IMMUNOGLOBULIN FC RECEPTOR"/>
    <property type="match status" value="1"/>
</dbReference>
<dbReference type="GO" id="GO:0009897">
    <property type="term" value="C:external side of plasma membrane"/>
    <property type="evidence" value="ECO:0007669"/>
    <property type="project" value="TreeGrafter"/>
</dbReference>
<dbReference type="InterPro" id="IPR036179">
    <property type="entry name" value="Ig-like_dom_sf"/>
</dbReference>
<sequence length="196" mass="22390">MLLFKQLEEPVSHRKDSTDAEEEEETQFTTQSTVTQLALTSLVSLTTNTQLSNRAVVILQPNWSEIYRGETITVRCEIQGGGDTEWEYKWKTTTSFKPSNQHEHRISPASSSHSGDYRCKGRVKSSQHRTTEWSSSVRLTVHTQQDMCVSLEEEIQCFTLTIVNQSLSGLEVSLFFFLSKRHVKSLPEFIQLTNIS</sequence>
<reference evidence="6" key="1">
    <citation type="submission" date="2015-09" db="EMBL/GenBank/DDBJ databases">
        <authorList>
            <person name="Sai Rama Sridatta P."/>
        </authorList>
    </citation>
    <scope>NUCLEOTIDE SEQUENCE [LARGE SCALE GENOMIC DNA]</scope>
</reference>
<dbReference type="SUPFAM" id="SSF48726">
    <property type="entry name" value="Immunoglobulin"/>
    <property type="match status" value="1"/>
</dbReference>
<dbReference type="InterPro" id="IPR007110">
    <property type="entry name" value="Ig-like_dom"/>
</dbReference>
<evidence type="ECO:0000256" key="1">
    <source>
        <dbReference type="ARBA" id="ARBA00022729"/>
    </source>
</evidence>
<evidence type="ECO:0000256" key="3">
    <source>
        <dbReference type="SAM" id="MobiDB-lite"/>
    </source>
</evidence>
<dbReference type="InterPro" id="IPR003599">
    <property type="entry name" value="Ig_sub"/>
</dbReference>
<keyword evidence="6" id="KW-1185">Reference proteome</keyword>
<dbReference type="Pfam" id="PF13895">
    <property type="entry name" value="Ig_2"/>
    <property type="match status" value="1"/>
</dbReference>
<dbReference type="GO" id="GO:0007166">
    <property type="term" value="P:cell surface receptor signaling pathway"/>
    <property type="evidence" value="ECO:0007669"/>
    <property type="project" value="TreeGrafter"/>
</dbReference>
<dbReference type="InParanoid" id="A0A4W6EFJ0"/>
<proteinExistence type="predicted"/>
<feature type="region of interest" description="Disordered" evidence="3">
    <location>
        <begin position="1"/>
        <end position="27"/>
    </location>
</feature>
<feature type="region of interest" description="Disordered" evidence="3">
    <location>
        <begin position="97"/>
        <end position="120"/>
    </location>
</feature>
<dbReference type="Proteomes" id="UP000314980">
    <property type="component" value="Unassembled WGS sequence"/>
</dbReference>
<reference evidence="5" key="2">
    <citation type="submission" date="2025-08" db="UniProtKB">
        <authorList>
            <consortium name="Ensembl"/>
        </authorList>
    </citation>
    <scope>IDENTIFICATION</scope>
</reference>
<dbReference type="Gene3D" id="2.60.40.10">
    <property type="entry name" value="Immunoglobulins"/>
    <property type="match status" value="1"/>
</dbReference>
<dbReference type="SMART" id="SM00409">
    <property type="entry name" value="IG"/>
    <property type="match status" value="1"/>
</dbReference>
<dbReference type="PROSITE" id="PS50835">
    <property type="entry name" value="IG_LIKE"/>
    <property type="match status" value="1"/>
</dbReference>
<reference evidence="5" key="3">
    <citation type="submission" date="2025-09" db="UniProtKB">
        <authorList>
            <consortium name="Ensembl"/>
        </authorList>
    </citation>
    <scope>IDENTIFICATION</scope>
</reference>
<dbReference type="Ensembl" id="ENSLCAT00010036875.1">
    <property type="protein sequence ID" value="ENSLCAP00010036027.1"/>
    <property type="gene ID" value="ENSLCAG00010016913.1"/>
</dbReference>
<evidence type="ECO:0000313" key="5">
    <source>
        <dbReference type="Ensembl" id="ENSLCAP00010036027.1"/>
    </source>
</evidence>
<organism evidence="5 6">
    <name type="scientific">Lates calcarifer</name>
    <name type="common">Barramundi</name>
    <name type="synonym">Holocentrus calcarifer</name>
    <dbReference type="NCBI Taxonomy" id="8187"/>
    <lineage>
        <taxon>Eukaryota</taxon>
        <taxon>Metazoa</taxon>
        <taxon>Chordata</taxon>
        <taxon>Craniata</taxon>
        <taxon>Vertebrata</taxon>
        <taxon>Euteleostomi</taxon>
        <taxon>Actinopterygii</taxon>
        <taxon>Neopterygii</taxon>
        <taxon>Teleostei</taxon>
        <taxon>Neoteleostei</taxon>
        <taxon>Acanthomorphata</taxon>
        <taxon>Carangaria</taxon>
        <taxon>Carangaria incertae sedis</taxon>
        <taxon>Centropomidae</taxon>
        <taxon>Lates</taxon>
    </lineage>
</organism>
<evidence type="ECO:0000256" key="2">
    <source>
        <dbReference type="ARBA" id="ARBA00023157"/>
    </source>
</evidence>